<dbReference type="KEGG" id="lbc:LACBIDRAFT_334612"/>
<dbReference type="KEGG" id="lbc:LACBIDRAFT_334610"/>
<dbReference type="HOGENOM" id="CLU_765192_0_0_1"/>
<dbReference type="EMBL" id="DS547157">
    <property type="protein sequence ID" value="EDQ99918.1"/>
    <property type="molecule type" value="Genomic_DNA"/>
</dbReference>
<proteinExistence type="predicted"/>
<gene>
    <name evidence="2" type="ORF">LACBIDRAFT_334610</name>
    <name evidence="3" type="ORF">LACBIDRAFT_334612</name>
</gene>
<feature type="region of interest" description="Disordered" evidence="1">
    <location>
        <begin position="194"/>
        <end position="218"/>
    </location>
</feature>
<feature type="region of interest" description="Disordered" evidence="1">
    <location>
        <begin position="143"/>
        <end position="162"/>
    </location>
</feature>
<evidence type="ECO:0000313" key="2">
    <source>
        <dbReference type="EMBL" id="EDQ99918.1"/>
    </source>
</evidence>
<evidence type="ECO:0000313" key="4">
    <source>
        <dbReference type="Proteomes" id="UP000001194"/>
    </source>
</evidence>
<dbReference type="RefSeq" id="XP_001889462.1">
    <property type="nucleotide sequence ID" value="XM_001889427.1"/>
</dbReference>
<dbReference type="EMBL" id="DS547157">
    <property type="protein sequence ID" value="EDQ99919.1"/>
    <property type="molecule type" value="Genomic_DNA"/>
</dbReference>
<dbReference type="Proteomes" id="UP000001194">
    <property type="component" value="Unassembled WGS sequence"/>
</dbReference>
<accession>B0DZQ4</accession>
<sequence>MRQLATGPTPNWGNCNRKKDRTMVRFSSVHRFFAVLWTEPLNTSPACHCALKVKLAAGSNFPGQYYIWCHAHHYHYTFMPGVAPNAISAPTSHSSTTTFIHTVAMFMRSVEASTREAKLARAQELADEAKEEADYQAALAASLSHSPPHNNTHSSPSDFASTSHITSSHFASSSCITSSSHVASSSRVASSRSGPLSLVRFTPSPPAPPPSTSTKAPKHTIHLRSEWMRGYEDKTSQLLKKRGQAQGDMALLHKFFIMFWRQDGAPPEVLSVQVLQGWPTWTLAQCPKTLEKLGTEVLDVYNIPSRHWVQVDASWPHSVSTNTHLLFRCRNVKCLDFDKELATIMRKNTHLRTNMPGDRSSV</sequence>
<dbReference type="OrthoDB" id="2688096at2759"/>
<name>B0DZQ4_LACBS</name>
<reference evidence="2 4" key="1">
    <citation type="journal article" date="2008" name="Nature">
        <title>The genome of Laccaria bicolor provides insights into mycorrhizal symbiosis.</title>
        <authorList>
            <person name="Martin F."/>
            <person name="Aerts A."/>
            <person name="Ahren D."/>
            <person name="Brun A."/>
            <person name="Danchin E.G.J."/>
            <person name="Duchaussoy F."/>
            <person name="Gibon J."/>
            <person name="Kohler A."/>
            <person name="Lindquist E."/>
            <person name="Pereda V."/>
            <person name="Salamov A."/>
            <person name="Shapiro H.J."/>
            <person name="Wuyts J."/>
            <person name="Blaudez D."/>
            <person name="Buee M."/>
            <person name="Brokstein P."/>
            <person name="Canbaeck B."/>
            <person name="Cohen D."/>
            <person name="Courty P.E."/>
            <person name="Coutinho P.M."/>
            <person name="Delaruelle C."/>
            <person name="Detter J.C."/>
            <person name="Deveau A."/>
            <person name="DiFazio S."/>
            <person name="Duplessis S."/>
            <person name="Fraissinet-Tachet L."/>
            <person name="Lucic E."/>
            <person name="Frey-Klett P."/>
            <person name="Fourrey C."/>
            <person name="Feussner I."/>
            <person name="Gay G."/>
            <person name="Grimwood J."/>
            <person name="Hoegger P.J."/>
            <person name="Jain P."/>
            <person name="Kilaru S."/>
            <person name="Labbe J."/>
            <person name="Lin Y.C."/>
            <person name="Legue V."/>
            <person name="Le Tacon F."/>
            <person name="Marmeisse R."/>
            <person name="Melayah D."/>
            <person name="Montanini B."/>
            <person name="Muratet M."/>
            <person name="Nehls U."/>
            <person name="Niculita-Hirzel H."/>
            <person name="Oudot-Le Secq M.P."/>
            <person name="Peter M."/>
            <person name="Quesneville H."/>
            <person name="Rajashekar B."/>
            <person name="Reich M."/>
            <person name="Rouhier N."/>
            <person name="Schmutz J."/>
            <person name="Yin T."/>
            <person name="Chalot M."/>
            <person name="Henrissat B."/>
            <person name="Kuees U."/>
            <person name="Lucas S."/>
            <person name="Van de Peer Y."/>
            <person name="Podila G.K."/>
            <person name="Polle A."/>
            <person name="Pukkila P.J."/>
            <person name="Richardson P.M."/>
            <person name="Rouze P."/>
            <person name="Sanders I.R."/>
            <person name="Stajich J.E."/>
            <person name="Tunlid A."/>
            <person name="Tuskan G."/>
            <person name="Grigoriev I.V."/>
        </authorList>
    </citation>
    <scope>NUCLEOTIDE SEQUENCE [LARGE SCALE GENOMIC DNA]</scope>
    <source>
        <strain evidence="4">S238N-H82 / ATCC MYA-4686</strain>
    </source>
</reference>
<evidence type="ECO:0000313" key="3">
    <source>
        <dbReference type="EMBL" id="EDQ99919.1"/>
    </source>
</evidence>
<dbReference type="InParanoid" id="B0DZQ4"/>
<dbReference type="GeneID" id="6085067"/>
<protein>
    <submittedName>
        <fullName evidence="2">Predicted protein</fullName>
    </submittedName>
</protein>
<keyword evidence="4" id="KW-1185">Reference proteome</keyword>
<evidence type="ECO:0000256" key="1">
    <source>
        <dbReference type="SAM" id="MobiDB-lite"/>
    </source>
</evidence>
<dbReference type="AlphaFoldDB" id="B0DZQ4"/>
<dbReference type="RefSeq" id="XP_001889461.1">
    <property type="nucleotide sequence ID" value="XM_001889426.1"/>
</dbReference>
<dbReference type="GeneID" id="6085068"/>
<organism evidence="4">
    <name type="scientific">Laccaria bicolor (strain S238N-H82 / ATCC MYA-4686)</name>
    <name type="common">Bicoloured deceiver</name>
    <name type="synonym">Laccaria laccata var. bicolor</name>
    <dbReference type="NCBI Taxonomy" id="486041"/>
    <lineage>
        <taxon>Eukaryota</taxon>
        <taxon>Fungi</taxon>
        <taxon>Dikarya</taxon>
        <taxon>Basidiomycota</taxon>
        <taxon>Agaricomycotina</taxon>
        <taxon>Agaricomycetes</taxon>
        <taxon>Agaricomycetidae</taxon>
        <taxon>Agaricales</taxon>
        <taxon>Agaricineae</taxon>
        <taxon>Hydnangiaceae</taxon>
        <taxon>Laccaria</taxon>
    </lineage>
</organism>